<dbReference type="AlphaFoldDB" id="A0A1G2F9S3"/>
<dbReference type="Pfam" id="PF03706">
    <property type="entry name" value="LPG_synthase_TM"/>
    <property type="match status" value="1"/>
</dbReference>
<evidence type="ECO:0000313" key="8">
    <source>
        <dbReference type="Proteomes" id="UP000177725"/>
    </source>
</evidence>
<keyword evidence="3 6" id="KW-0812">Transmembrane</keyword>
<evidence type="ECO:0000256" key="1">
    <source>
        <dbReference type="ARBA" id="ARBA00004651"/>
    </source>
</evidence>
<feature type="transmembrane region" description="Helical" evidence="6">
    <location>
        <begin position="12"/>
        <end position="32"/>
    </location>
</feature>
<protein>
    <recommendedName>
        <fullName evidence="9">TIGR00374 family protein</fullName>
    </recommendedName>
</protein>
<keyword evidence="2" id="KW-1003">Cell membrane</keyword>
<evidence type="ECO:0000256" key="2">
    <source>
        <dbReference type="ARBA" id="ARBA00022475"/>
    </source>
</evidence>
<reference evidence="7 8" key="1">
    <citation type="journal article" date="2016" name="Nat. Commun.">
        <title>Thousands of microbial genomes shed light on interconnected biogeochemical processes in an aquifer system.</title>
        <authorList>
            <person name="Anantharaman K."/>
            <person name="Brown C.T."/>
            <person name="Hug L.A."/>
            <person name="Sharon I."/>
            <person name="Castelle C.J."/>
            <person name="Probst A.J."/>
            <person name="Thomas B.C."/>
            <person name="Singh A."/>
            <person name="Wilkins M.J."/>
            <person name="Karaoz U."/>
            <person name="Brodie E.L."/>
            <person name="Williams K.H."/>
            <person name="Hubbard S.S."/>
            <person name="Banfield J.F."/>
        </authorList>
    </citation>
    <scope>NUCLEOTIDE SEQUENCE [LARGE SCALE GENOMIC DNA]</scope>
</reference>
<evidence type="ECO:0008006" key="9">
    <source>
        <dbReference type="Google" id="ProtNLM"/>
    </source>
</evidence>
<feature type="transmembrane region" description="Helical" evidence="6">
    <location>
        <begin position="151"/>
        <end position="181"/>
    </location>
</feature>
<accession>A0A1G2F9S3</accession>
<dbReference type="GO" id="GO:0005886">
    <property type="term" value="C:plasma membrane"/>
    <property type="evidence" value="ECO:0007669"/>
    <property type="project" value="UniProtKB-SubCell"/>
</dbReference>
<evidence type="ECO:0000256" key="4">
    <source>
        <dbReference type="ARBA" id="ARBA00022989"/>
    </source>
</evidence>
<evidence type="ECO:0000256" key="5">
    <source>
        <dbReference type="ARBA" id="ARBA00023136"/>
    </source>
</evidence>
<comment type="caution">
    <text evidence="7">The sequence shown here is derived from an EMBL/GenBank/DDBJ whole genome shotgun (WGS) entry which is preliminary data.</text>
</comment>
<evidence type="ECO:0000256" key="3">
    <source>
        <dbReference type="ARBA" id="ARBA00022692"/>
    </source>
</evidence>
<keyword evidence="4 6" id="KW-1133">Transmembrane helix</keyword>
<evidence type="ECO:0000313" key="7">
    <source>
        <dbReference type="EMBL" id="OGZ34753.1"/>
    </source>
</evidence>
<evidence type="ECO:0000256" key="6">
    <source>
        <dbReference type="SAM" id="Phobius"/>
    </source>
</evidence>
<dbReference type="Proteomes" id="UP000177725">
    <property type="component" value="Unassembled WGS sequence"/>
</dbReference>
<keyword evidence="5 6" id="KW-0472">Membrane</keyword>
<feature type="transmembrane region" description="Helical" evidence="6">
    <location>
        <begin position="44"/>
        <end position="69"/>
    </location>
</feature>
<dbReference type="InterPro" id="IPR022791">
    <property type="entry name" value="L-PG_synthase/AglD"/>
</dbReference>
<comment type="subcellular location">
    <subcellularLocation>
        <location evidence="1">Cell membrane</location>
        <topology evidence="1">Multi-pass membrane protein</topology>
    </subcellularLocation>
</comment>
<feature type="transmembrane region" description="Helical" evidence="6">
    <location>
        <begin position="262"/>
        <end position="280"/>
    </location>
</feature>
<sequence>MENNFKFWRRFFSYLAVAAILFFLFRQFLVSWPKITDFDLSFNYFYLIFSFLLLDMSIFGLALVWNYILRSLDPQNKLSNLAALKIYIYSEFAKYLPGALWPIVGKVYIGAREGISKKNLAISSFLDSFLPFLISILIGMVLAPIELIGSAWVYYILIISVLIIFLAFFPKFFWSFINWGLKLVGRAKIADSHSLSRKKTFIVLFVYFIINLIGGLAFFFFINSVVKLPAEKIFSVVGIYNLAIAMGVAAVFAPSGLGVREGAMSLLLSFYLPSGVAILISFVARLWFSLAEILLLLLAFLINRFQFKKIILNASNESIANELKK</sequence>
<proteinExistence type="predicted"/>
<feature type="transmembrane region" description="Helical" evidence="6">
    <location>
        <begin position="233"/>
        <end position="253"/>
    </location>
</feature>
<feature type="transmembrane region" description="Helical" evidence="6">
    <location>
        <begin position="201"/>
        <end position="221"/>
    </location>
</feature>
<feature type="transmembrane region" description="Helical" evidence="6">
    <location>
        <begin position="125"/>
        <end position="145"/>
    </location>
</feature>
<gene>
    <name evidence="7" type="ORF">A2174_02295</name>
</gene>
<organism evidence="7 8">
    <name type="scientific">Candidatus Portnoybacteria bacterium RBG_13_41_18</name>
    <dbReference type="NCBI Taxonomy" id="1801991"/>
    <lineage>
        <taxon>Bacteria</taxon>
        <taxon>Candidatus Portnoyibacteriota</taxon>
    </lineage>
</organism>
<dbReference type="EMBL" id="MHMV01000011">
    <property type="protein sequence ID" value="OGZ34753.1"/>
    <property type="molecule type" value="Genomic_DNA"/>
</dbReference>
<name>A0A1G2F9S3_9BACT</name>